<evidence type="ECO:0000256" key="1">
    <source>
        <dbReference type="SAM" id="MobiDB-lite"/>
    </source>
</evidence>
<accession>A0AAX4KM46</accession>
<dbReference type="EMBL" id="CP144089">
    <property type="protein sequence ID" value="WWD06555.1"/>
    <property type="molecule type" value="Genomic_DNA"/>
</dbReference>
<dbReference type="AlphaFoldDB" id="A0AAX4KM46"/>
<keyword evidence="3" id="KW-1185">Reference proteome</keyword>
<feature type="region of interest" description="Disordered" evidence="1">
    <location>
        <begin position="1"/>
        <end position="39"/>
    </location>
</feature>
<sequence length="209" mass="23328">MFRRSSHQASQSGGKKSTCHTTDSIPDTKPANSANTSGNGYMMKLEVTKLAFTVKPRIATYPIYPDSRHITEDGTFQRKGVTFDWIFWPFDKNNDNNASAESSTPDENAHSSSSSTRAVPKIRGTATDVPTYVMLPEGSQVTLKVWNEPCPSDHMSFESRVIPQPEDQKKEEKDKEVELGYFGRLFSPMLAPSQVQTPSISFEDPETEL</sequence>
<feature type="compositionally biased region" description="Polar residues" evidence="1">
    <location>
        <begin position="7"/>
        <end position="39"/>
    </location>
</feature>
<dbReference type="Proteomes" id="UP001358614">
    <property type="component" value="Chromosome 1"/>
</dbReference>
<proteinExistence type="predicted"/>
<gene>
    <name evidence="2" type="ORF">V865_004648</name>
</gene>
<dbReference type="RefSeq" id="XP_066084522.1">
    <property type="nucleotide sequence ID" value="XM_066228425.1"/>
</dbReference>
<evidence type="ECO:0000313" key="2">
    <source>
        <dbReference type="EMBL" id="WWD06555.1"/>
    </source>
</evidence>
<name>A0AAX4KM46_9TREE</name>
<feature type="region of interest" description="Disordered" evidence="1">
    <location>
        <begin position="97"/>
        <end position="123"/>
    </location>
</feature>
<protein>
    <submittedName>
        <fullName evidence="2">Uncharacterized protein</fullName>
    </submittedName>
</protein>
<dbReference type="GeneID" id="91103449"/>
<reference evidence="2 3" key="1">
    <citation type="submission" date="2024-01" db="EMBL/GenBank/DDBJ databases">
        <title>Comparative genomics of Cryptococcus and Kwoniella reveals pathogenesis evolution and contrasting modes of karyotype evolution via chromosome fusion or intercentromeric recombination.</title>
        <authorList>
            <person name="Coelho M.A."/>
            <person name="David-Palma M."/>
            <person name="Shea T."/>
            <person name="Bowers K."/>
            <person name="McGinley-Smith S."/>
            <person name="Mohammad A.W."/>
            <person name="Gnirke A."/>
            <person name="Yurkov A.M."/>
            <person name="Nowrousian M."/>
            <person name="Sun S."/>
            <person name="Cuomo C.A."/>
            <person name="Heitman J."/>
        </authorList>
    </citation>
    <scope>NUCLEOTIDE SEQUENCE [LARGE SCALE GENOMIC DNA]</scope>
    <source>
        <strain evidence="2 3">PYCC6329</strain>
    </source>
</reference>
<organism evidence="2 3">
    <name type="scientific">Kwoniella europaea PYCC6329</name>
    <dbReference type="NCBI Taxonomy" id="1423913"/>
    <lineage>
        <taxon>Eukaryota</taxon>
        <taxon>Fungi</taxon>
        <taxon>Dikarya</taxon>
        <taxon>Basidiomycota</taxon>
        <taxon>Agaricomycotina</taxon>
        <taxon>Tremellomycetes</taxon>
        <taxon>Tremellales</taxon>
        <taxon>Cryptococcaceae</taxon>
        <taxon>Kwoniella</taxon>
    </lineage>
</organism>
<evidence type="ECO:0000313" key="3">
    <source>
        <dbReference type="Proteomes" id="UP001358614"/>
    </source>
</evidence>
<dbReference type="KEGG" id="ker:91103449"/>
<feature type="compositionally biased region" description="Polar residues" evidence="1">
    <location>
        <begin position="97"/>
        <end position="117"/>
    </location>
</feature>